<dbReference type="InterPro" id="IPR036097">
    <property type="entry name" value="HisK_dim/P_sf"/>
</dbReference>
<dbReference type="Pfam" id="PF02518">
    <property type="entry name" value="HATPase_c"/>
    <property type="match status" value="1"/>
</dbReference>
<keyword evidence="6 11" id="KW-0418">Kinase</keyword>
<dbReference type="STRING" id="479434.Sthe_0911"/>
<dbReference type="FunFam" id="3.30.565.10:FF:000006">
    <property type="entry name" value="Sensor histidine kinase WalK"/>
    <property type="match status" value="1"/>
</dbReference>
<evidence type="ECO:0000256" key="2">
    <source>
        <dbReference type="ARBA" id="ARBA00004370"/>
    </source>
</evidence>
<name>D1C281_SPHTD</name>
<evidence type="ECO:0000313" key="11">
    <source>
        <dbReference type="EMBL" id="ACZ38348.1"/>
    </source>
</evidence>
<dbReference type="GO" id="GO:0016020">
    <property type="term" value="C:membrane"/>
    <property type="evidence" value="ECO:0007669"/>
    <property type="project" value="UniProtKB-SubCell"/>
</dbReference>
<dbReference type="PANTHER" id="PTHR43711:SF1">
    <property type="entry name" value="HISTIDINE KINASE 1"/>
    <property type="match status" value="1"/>
</dbReference>
<dbReference type="Pfam" id="PF00512">
    <property type="entry name" value="HisKA"/>
    <property type="match status" value="1"/>
</dbReference>
<accession>D1C281</accession>
<evidence type="ECO:0000259" key="10">
    <source>
        <dbReference type="PROSITE" id="PS50885"/>
    </source>
</evidence>
<dbReference type="OrthoDB" id="9800372at2"/>
<evidence type="ECO:0000256" key="5">
    <source>
        <dbReference type="ARBA" id="ARBA00022679"/>
    </source>
</evidence>
<dbReference type="Gene3D" id="1.10.287.130">
    <property type="match status" value="1"/>
</dbReference>
<dbReference type="SMART" id="SM00387">
    <property type="entry name" value="HATPase_c"/>
    <property type="match status" value="1"/>
</dbReference>
<dbReference type="FunCoup" id="D1C281">
    <property type="interactions" value="68"/>
</dbReference>
<dbReference type="SUPFAM" id="SSF55874">
    <property type="entry name" value="ATPase domain of HSP90 chaperone/DNA topoisomerase II/histidine kinase"/>
    <property type="match status" value="1"/>
</dbReference>
<dbReference type="KEGG" id="sti:Sthe_0911"/>
<dbReference type="CDD" id="cd00082">
    <property type="entry name" value="HisKA"/>
    <property type="match status" value="1"/>
</dbReference>
<feature type="domain" description="Histidine kinase" evidence="9">
    <location>
        <begin position="312"/>
        <end position="539"/>
    </location>
</feature>
<dbReference type="PROSITE" id="PS50109">
    <property type="entry name" value="HIS_KIN"/>
    <property type="match status" value="1"/>
</dbReference>
<evidence type="ECO:0000256" key="7">
    <source>
        <dbReference type="ARBA" id="ARBA00023012"/>
    </source>
</evidence>
<evidence type="ECO:0000256" key="6">
    <source>
        <dbReference type="ARBA" id="ARBA00022777"/>
    </source>
</evidence>
<dbReference type="SMART" id="SM00388">
    <property type="entry name" value="HisKA"/>
    <property type="match status" value="1"/>
</dbReference>
<dbReference type="SMART" id="SM00304">
    <property type="entry name" value="HAMP"/>
    <property type="match status" value="1"/>
</dbReference>
<keyword evidence="12" id="KW-1185">Reference proteome</keyword>
<evidence type="ECO:0000256" key="3">
    <source>
        <dbReference type="ARBA" id="ARBA00012438"/>
    </source>
</evidence>
<dbReference type="InterPro" id="IPR036890">
    <property type="entry name" value="HATPase_C_sf"/>
</dbReference>
<proteinExistence type="predicted"/>
<dbReference type="EC" id="2.7.13.3" evidence="3"/>
<dbReference type="PRINTS" id="PR00344">
    <property type="entry name" value="BCTRLSENSOR"/>
</dbReference>
<dbReference type="eggNOG" id="COG2205">
    <property type="taxonomic scope" value="Bacteria"/>
</dbReference>
<protein>
    <recommendedName>
        <fullName evidence="3">histidine kinase</fullName>
        <ecNumber evidence="3">2.7.13.3</ecNumber>
    </recommendedName>
</protein>
<dbReference type="eggNOG" id="COG5000">
    <property type="taxonomic scope" value="Bacteria"/>
</dbReference>
<reference evidence="11 12" key="2">
    <citation type="journal article" date="2010" name="Stand. Genomic Sci.">
        <title>Complete genome sequence of Desulfohalobium retbaense type strain (HR(100)).</title>
        <authorList>
            <person name="Spring S."/>
            <person name="Nolan M."/>
            <person name="Lapidus A."/>
            <person name="Glavina Del Rio T."/>
            <person name="Copeland A."/>
            <person name="Tice H."/>
            <person name="Cheng J.F."/>
            <person name="Lucas S."/>
            <person name="Land M."/>
            <person name="Chen F."/>
            <person name="Bruce D."/>
            <person name="Goodwin L."/>
            <person name="Pitluck S."/>
            <person name="Ivanova N."/>
            <person name="Mavromatis K."/>
            <person name="Mikhailova N."/>
            <person name="Pati A."/>
            <person name="Chen A."/>
            <person name="Palaniappan K."/>
            <person name="Hauser L."/>
            <person name="Chang Y.J."/>
            <person name="Jeffries C.D."/>
            <person name="Munk C."/>
            <person name="Kiss H."/>
            <person name="Chain P."/>
            <person name="Han C."/>
            <person name="Brettin T."/>
            <person name="Detter J.C."/>
            <person name="Schuler E."/>
            <person name="Goker M."/>
            <person name="Rohde M."/>
            <person name="Bristow J."/>
            <person name="Eisen J.A."/>
            <person name="Markowitz V."/>
            <person name="Hugenholtz P."/>
            <person name="Kyrpides N.C."/>
            <person name="Klenk H.P."/>
        </authorList>
    </citation>
    <scope>NUCLEOTIDE SEQUENCE [LARGE SCALE GENOMIC DNA]</scope>
    <source>
        <strain evidence="12">ATCC 49802 / DSM 20745 / S 6022</strain>
    </source>
</reference>
<dbReference type="InterPro" id="IPR003661">
    <property type="entry name" value="HisK_dim/P_dom"/>
</dbReference>
<evidence type="ECO:0000256" key="8">
    <source>
        <dbReference type="SAM" id="Phobius"/>
    </source>
</evidence>
<organism evidence="11 12">
    <name type="scientific">Sphaerobacter thermophilus (strain ATCC 49802 / DSM 20745 / KCCM 41009 / NCIMB 13125 / S 6022)</name>
    <dbReference type="NCBI Taxonomy" id="479434"/>
    <lineage>
        <taxon>Bacteria</taxon>
        <taxon>Pseudomonadati</taxon>
        <taxon>Thermomicrobiota</taxon>
        <taxon>Thermomicrobia</taxon>
        <taxon>Sphaerobacterales</taxon>
        <taxon>Sphaerobacterineae</taxon>
        <taxon>Sphaerobacteraceae</taxon>
        <taxon>Sphaerobacter</taxon>
    </lineage>
</organism>
<feature type="transmembrane region" description="Helical" evidence="8">
    <location>
        <begin position="224"/>
        <end position="249"/>
    </location>
</feature>
<evidence type="ECO:0000256" key="1">
    <source>
        <dbReference type="ARBA" id="ARBA00000085"/>
    </source>
</evidence>
<dbReference type="InterPro" id="IPR005467">
    <property type="entry name" value="His_kinase_dom"/>
</dbReference>
<dbReference type="InterPro" id="IPR003594">
    <property type="entry name" value="HATPase_dom"/>
</dbReference>
<evidence type="ECO:0000313" key="12">
    <source>
        <dbReference type="Proteomes" id="UP000002027"/>
    </source>
</evidence>
<evidence type="ECO:0000259" key="9">
    <source>
        <dbReference type="PROSITE" id="PS50109"/>
    </source>
</evidence>
<dbReference type="InterPro" id="IPR050736">
    <property type="entry name" value="Sensor_HK_Regulatory"/>
</dbReference>
<keyword evidence="7" id="KW-0902">Two-component regulatory system</keyword>
<gene>
    <name evidence="11" type="ordered locus">Sthe_0911</name>
</gene>
<comment type="subcellular location">
    <subcellularLocation>
        <location evidence="2">Membrane</location>
    </subcellularLocation>
</comment>
<dbReference type="Gene3D" id="3.30.565.10">
    <property type="entry name" value="Histidine kinase-like ATPase, C-terminal domain"/>
    <property type="match status" value="1"/>
</dbReference>
<dbReference type="InterPro" id="IPR004358">
    <property type="entry name" value="Sig_transdc_His_kin-like_C"/>
</dbReference>
<dbReference type="RefSeq" id="WP_012871395.1">
    <property type="nucleotide sequence ID" value="NC_013523.1"/>
</dbReference>
<sequence>MRRVFTAPWRAVRWFFRAYRQRLSVQLIVSHVLVVLLTALVIELAVAGVFLGAYNAGLLPLSSGIDAFAINTATTVARTTGPDAVAAEALGDMERLDSIQQRLAFVAGQVEVGNPGRGDRRIAITDADGRIVATSDPGWAPPGQTVDVIPNPLTVRIARRGLELAGAPSGHGNLWVTDGDENETVVVHPILSDGDVFQGLVVLERFDPSPGPTSLPAPTLAAGLVYIIVMTLAVLIAPALIVAVPVGILRARRVSKRVSHLAEAADAMAQGDLGRRVAVKGEDEIARLAERFNEMIASVDRTDRARKAFVANVSHDLRTPVAIVRGHIERLLASRGADPISGSLGELDDEETRSLAVVHQEVLTLERLINDLFTLARIEEATLHIEPAPVAIDEVARAAVEGVRPMAWDQRKVAVEAMLPPGLPPVLADRTRLQQIFGNLLYNALRHTPEGGLIVVGAEQRDGVVEVSVRDTGGGIPEEELDAVFQRHYRLGDGAGFGESSGLGLAIVKQLVEAQDGSICVESVPGEGTVFRFTLPVATKGRG</sequence>
<dbReference type="CDD" id="cd00075">
    <property type="entry name" value="HATPase"/>
    <property type="match status" value="1"/>
</dbReference>
<dbReference type="PROSITE" id="PS50885">
    <property type="entry name" value="HAMP"/>
    <property type="match status" value="1"/>
</dbReference>
<dbReference type="Pfam" id="PF00672">
    <property type="entry name" value="HAMP"/>
    <property type="match status" value="1"/>
</dbReference>
<keyword evidence="8" id="KW-0812">Transmembrane</keyword>
<dbReference type="SUPFAM" id="SSF47384">
    <property type="entry name" value="Homodimeric domain of signal transducing histidine kinase"/>
    <property type="match status" value="1"/>
</dbReference>
<dbReference type="GO" id="GO:0000155">
    <property type="term" value="F:phosphorelay sensor kinase activity"/>
    <property type="evidence" value="ECO:0007669"/>
    <property type="project" value="InterPro"/>
</dbReference>
<keyword evidence="4" id="KW-0597">Phosphoprotein</keyword>
<keyword evidence="5" id="KW-0808">Transferase</keyword>
<dbReference type="Proteomes" id="UP000002027">
    <property type="component" value="Chromosome 1"/>
</dbReference>
<reference evidence="12" key="1">
    <citation type="submission" date="2009-11" db="EMBL/GenBank/DDBJ databases">
        <title>The complete chromosome 1 of Sphaerobacter thermophilus DSM 20745.</title>
        <authorList>
            <person name="Lucas S."/>
            <person name="Copeland A."/>
            <person name="Lapidus A."/>
            <person name="Glavina del Rio T."/>
            <person name="Dalin E."/>
            <person name="Tice H."/>
            <person name="Bruce D."/>
            <person name="Goodwin L."/>
            <person name="Pitluck S."/>
            <person name="Kyrpides N."/>
            <person name="Mavromatis K."/>
            <person name="Ivanova N."/>
            <person name="Mikhailova N."/>
            <person name="LaButti K.M."/>
            <person name="Clum A."/>
            <person name="Sun H.I."/>
            <person name="Brettin T."/>
            <person name="Detter J.C."/>
            <person name="Han C."/>
            <person name="Larimer F."/>
            <person name="Land M."/>
            <person name="Hauser L."/>
            <person name="Markowitz V."/>
            <person name="Cheng J.F."/>
            <person name="Hugenholtz P."/>
            <person name="Woyke T."/>
            <person name="Wu D."/>
            <person name="Steenblock K."/>
            <person name="Schneider S."/>
            <person name="Pukall R."/>
            <person name="Goeker M."/>
            <person name="Klenk H.P."/>
            <person name="Eisen J.A."/>
        </authorList>
    </citation>
    <scope>NUCLEOTIDE SEQUENCE [LARGE SCALE GENOMIC DNA]</scope>
    <source>
        <strain evidence="12">ATCC 49802 / DSM 20745 / S 6022</strain>
    </source>
</reference>
<dbReference type="Gene3D" id="6.10.340.10">
    <property type="match status" value="1"/>
</dbReference>
<feature type="transmembrane region" description="Helical" evidence="8">
    <location>
        <begin position="27"/>
        <end position="54"/>
    </location>
</feature>
<dbReference type="InParanoid" id="D1C281"/>
<dbReference type="PANTHER" id="PTHR43711">
    <property type="entry name" value="TWO-COMPONENT HISTIDINE KINASE"/>
    <property type="match status" value="1"/>
</dbReference>
<dbReference type="InterPro" id="IPR003660">
    <property type="entry name" value="HAMP_dom"/>
</dbReference>
<comment type="catalytic activity">
    <reaction evidence="1">
        <text>ATP + protein L-histidine = ADP + protein N-phospho-L-histidine.</text>
        <dbReference type="EC" id="2.7.13.3"/>
    </reaction>
</comment>
<dbReference type="CDD" id="cd06225">
    <property type="entry name" value="HAMP"/>
    <property type="match status" value="1"/>
</dbReference>
<evidence type="ECO:0000256" key="4">
    <source>
        <dbReference type="ARBA" id="ARBA00022553"/>
    </source>
</evidence>
<feature type="domain" description="HAMP" evidence="10">
    <location>
        <begin position="252"/>
        <end position="304"/>
    </location>
</feature>
<keyword evidence="8" id="KW-0472">Membrane</keyword>
<dbReference type="EMBL" id="CP001823">
    <property type="protein sequence ID" value="ACZ38348.1"/>
    <property type="molecule type" value="Genomic_DNA"/>
</dbReference>
<keyword evidence="8" id="KW-1133">Transmembrane helix</keyword>
<dbReference type="SUPFAM" id="SSF158472">
    <property type="entry name" value="HAMP domain-like"/>
    <property type="match status" value="1"/>
</dbReference>
<dbReference type="AlphaFoldDB" id="D1C281"/>
<dbReference type="HOGENOM" id="CLU_000445_89_6_0"/>